<dbReference type="PANTHER" id="PTHR35333:SF3">
    <property type="entry name" value="BETA-LACTAMASE-TYPE TRANSPEPTIDASE FOLD CONTAINING PROTEIN"/>
    <property type="match status" value="1"/>
</dbReference>
<name>A0A7G1KEF9_9NOCA</name>
<dbReference type="KEGG" id="nwl:NWFMUON74_02610"/>
<evidence type="ECO:0000313" key="8">
    <source>
        <dbReference type="EMBL" id="BCK52489.1"/>
    </source>
</evidence>
<gene>
    <name evidence="8" type="primary">blaC</name>
    <name evidence="8" type="ORF">NWFMUON74_02610</name>
</gene>
<dbReference type="InterPro" id="IPR045155">
    <property type="entry name" value="Beta-lactam_cat"/>
</dbReference>
<evidence type="ECO:0000256" key="4">
    <source>
        <dbReference type="ARBA" id="ARBA00023251"/>
    </source>
</evidence>
<evidence type="ECO:0000256" key="6">
    <source>
        <dbReference type="SAM" id="SignalP"/>
    </source>
</evidence>
<keyword evidence="6" id="KW-0732">Signal</keyword>
<dbReference type="GO" id="GO:0030655">
    <property type="term" value="P:beta-lactam antibiotic catabolic process"/>
    <property type="evidence" value="ECO:0007669"/>
    <property type="project" value="InterPro"/>
</dbReference>
<feature type="chain" id="PRO_5028938976" description="Beta-lactamase" evidence="6">
    <location>
        <begin position="25"/>
        <end position="307"/>
    </location>
</feature>
<dbReference type="GO" id="GO:0046677">
    <property type="term" value="P:response to antibiotic"/>
    <property type="evidence" value="ECO:0007669"/>
    <property type="project" value="UniProtKB-UniRule"/>
</dbReference>
<organism evidence="8 9">
    <name type="scientific">Nocardia wallacei</name>
    <dbReference type="NCBI Taxonomy" id="480035"/>
    <lineage>
        <taxon>Bacteria</taxon>
        <taxon>Bacillati</taxon>
        <taxon>Actinomycetota</taxon>
        <taxon>Actinomycetes</taxon>
        <taxon>Mycobacteriales</taxon>
        <taxon>Nocardiaceae</taxon>
        <taxon>Nocardia</taxon>
    </lineage>
</organism>
<sequence length="307" mass="32830">MTEALIGRRMLLRGALALPLAACADTDANTTTATRADPVAGTRVDPAAAEEFFAGLEREYDARLGVYALATGTAVALAYRADDRFAFCSTFKMPAVAAVLRQRALSYLDTVVRYTRAEVNSISPITQDHIDTGMTVRELCDAAIRYSDGTAGNLLMRDIGGPAQLTGFLRSLGDTVGRMDQYEPELNSDPPGDPRDTTTPRAIAGVYQQIVLRDALSPEKRALVKDWLQRSATGANTIRAGVPGDWTVANKTGHGDYGRANDVAVVWPPAAAPLVLAVMTDRAGFDAAPPYAMIAEVAKYAAAQLHR</sequence>
<feature type="domain" description="Beta-lactamase class A catalytic" evidence="7">
    <location>
        <begin position="67"/>
        <end position="280"/>
    </location>
</feature>
<dbReference type="GO" id="GO:0008800">
    <property type="term" value="F:beta-lactamase activity"/>
    <property type="evidence" value="ECO:0007669"/>
    <property type="project" value="UniProtKB-UniRule"/>
</dbReference>
<dbReference type="NCBIfam" id="NF033103">
    <property type="entry name" value="bla_class_A"/>
    <property type="match status" value="1"/>
</dbReference>
<dbReference type="PANTHER" id="PTHR35333">
    <property type="entry name" value="BETA-LACTAMASE"/>
    <property type="match status" value="1"/>
</dbReference>
<evidence type="ECO:0000259" key="7">
    <source>
        <dbReference type="Pfam" id="PF13354"/>
    </source>
</evidence>
<dbReference type="EC" id="3.5.2.6" evidence="2 5"/>
<reference evidence="8 9" key="1">
    <citation type="submission" date="2020-08" db="EMBL/GenBank/DDBJ databases">
        <title>Genome Sequencing of Nocardia wallacei strain FMUON74 and assembly.</title>
        <authorList>
            <person name="Toyokawa M."/>
            <person name="Uesaka K."/>
        </authorList>
    </citation>
    <scope>NUCLEOTIDE SEQUENCE [LARGE SCALE GENOMIC DNA]</scope>
    <source>
        <strain evidence="8 9">FMUON74</strain>
    </source>
</reference>
<dbReference type="InterPro" id="IPR023650">
    <property type="entry name" value="Beta-lactam_class-A_AS"/>
</dbReference>
<dbReference type="EMBL" id="AP023396">
    <property type="protein sequence ID" value="BCK52489.1"/>
    <property type="molecule type" value="Genomic_DNA"/>
</dbReference>
<feature type="signal peptide" evidence="6">
    <location>
        <begin position="1"/>
        <end position="24"/>
    </location>
</feature>
<dbReference type="Gene3D" id="3.40.710.10">
    <property type="entry name" value="DD-peptidase/beta-lactamase superfamily"/>
    <property type="match status" value="1"/>
</dbReference>
<evidence type="ECO:0000256" key="1">
    <source>
        <dbReference type="ARBA" id="ARBA00009009"/>
    </source>
</evidence>
<keyword evidence="4 5" id="KW-0046">Antibiotic resistance</keyword>
<dbReference type="AlphaFoldDB" id="A0A7G1KEF9"/>
<dbReference type="SUPFAM" id="SSF56601">
    <property type="entry name" value="beta-lactamase/transpeptidase-like"/>
    <property type="match status" value="1"/>
</dbReference>
<evidence type="ECO:0000256" key="3">
    <source>
        <dbReference type="ARBA" id="ARBA00022801"/>
    </source>
</evidence>
<dbReference type="Pfam" id="PF13354">
    <property type="entry name" value="Beta-lactamase2"/>
    <property type="match status" value="1"/>
</dbReference>
<dbReference type="InterPro" id="IPR000871">
    <property type="entry name" value="Beta-lactam_class-A"/>
</dbReference>
<dbReference type="InterPro" id="IPR012338">
    <property type="entry name" value="Beta-lactam/transpept-like"/>
</dbReference>
<evidence type="ECO:0000313" key="9">
    <source>
        <dbReference type="Proteomes" id="UP000516173"/>
    </source>
</evidence>
<dbReference type="PROSITE" id="PS00146">
    <property type="entry name" value="BETA_LACTAMASE_A"/>
    <property type="match status" value="1"/>
</dbReference>
<dbReference type="Proteomes" id="UP000516173">
    <property type="component" value="Chromosome"/>
</dbReference>
<protein>
    <recommendedName>
        <fullName evidence="2 5">Beta-lactamase</fullName>
        <ecNumber evidence="2 5">3.5.2.6</ecNumber>
    </recommendedName>
</protein>
<comment type="similarity">
    <text evidence="1 5">Belongs to the class-A beta-lactamase family.</text>
</comment>
<comment type="catalytic activity">
    <reaction evidence="5">
        <text>a beta-lactam + H2O = a substituted beta-amino acid</text>
        <dbReference type="Rhea" id="RHEA:20401"/>
        <dbReference type="ChEBI" id="CHEBI:15377"/>
        <dbReference type="ChEBI" id="CHEBI:35627"/>
        <dbReference type="ChEBI" id="CHEBI:140347"/>
        <dbReference type="EC" id="3.5.2.6"/>
    </reaction>
</comment>
<evidence type="ECO:0000256" key="5">
    <source>
        <dbReference type="RuleBase" id="RU361140"/>
    </source>
</evidence>
<dbReference type="PRINTS" id="PR00118">
    <property type="entry name" value="BLACTAMASEA"/>
</dbReference>
<accession>A0A7G1KEF9</accession>
<evidence type="ECO:0000256" key="2">
    <source>
        <dbReference type="ARBA" id="ARBA00012865"/>
    </source>
</evidence>
<proteinExistence type="inferred from homology"/>
<keyword evidence="3 5" id="KW-0378">Hydrolase</keyword>
<keyword evidence="9" id="KW-1185">Reference proteome</keyword>